<dbReference type="InterPro" id="IPR000719">
    <property type="entry name" value="Prot_kinase_dom"/>
</dbReference>
<dbReference type="SUPFAM" id="SSF47954">
    <property type="entry name" value="Cyclin-like"/>
    <property type="match status" value="1"/>
</dbReference>
<evidence type="ECO:0000256" key="4">
    <source>
        <dbReference type="ARBA" id="ARBA00039612"/>
    </source>
</evidence>
<gene>
    <name evidence="10" type="ORF">CCMP2556_LOCUS52064</name>
</gene>
<dbReference type="Gene3D" id="1.10.472.10">
    <property type="entry name" value="Cyclin-like"/>
    <property type="match status" value="2"/>
</dbReference>
<dbReference type="SUPFAM" id="SSF81383">
    <property type="entry name" value="F-box domain"/>
    <property type="match status" value="1"/>
</dbReference>
<keyword evidence="11" id="KW-1185">Reference proteome</keyword>
<comment type="caution">
    <text evidence="10">The sequence shown here is derived from an EMBL/GenBank/DDBJ whole genome shotgun (WGS) entry which is preliminary data.</text>
</comment>
<dbReference type="SMART" id="SM00220">
    <property type="entry name" value="S_TKc"/>
    <property type="match status" value="1"/>
</dbReference>
<reference evidence="10 11" key="1">
    <citation type="submission" date="2024-02" db="EMBL/GenBank/DDBJ databases">
        <authorList>
            <person name="Chen Y."/>
            <person name="Shah S."/>
            <person name="Dougan E. K."/>
            <person name="Thang M."/>
            <person name="Chan C."/>
        </authorList>
    </citation>
    <scope>NUCLEOTIDE SEQUENCE [LARGE SCALE GENOMIC DNA]</scope>
</reference>
<evidence type="ECO:0000256" key="3">
    <source>
        <dbReference type="ARBA" id="ARBA00038543"/>
    </source>
</evidence>
<dbReference type="InterPro" id="IPR050108">
    <property type="entry name" value="CDK"/>
</dbReference>
<dbReference type="Gene3D" id="1.10.510.10">
    <property type="entry name" value="Transferase(Phosphotransferase) domain 1"/>
    <property type="match status" value="1"/>
</dbReference>
<feature type="region of interest" description="Disordered" evidence="7">
    <location>
        <begin position="19"/>
        <end position="55"/>
    </location>
</feature>
<dbReference type="Pfam" id="PF00069">
    <property type="entry name" value="Pkinase"/>
    <property type="match status" value="1"/>
</dbReference>
<evidence type="ECO:0000259" key="9">
    <source>
        <dbReference type="PROSITE" id="PS50181"/>
    </source>
</evidence>
<evidence type="ECO:0000313" key="11">
    <source>
        <dbReference type="Proteomes" id="UP001642484"/>
    </source>
</evidence>
<comment type="subunit">
    <text evidence="3">May form a complex composed of at least the catalytic subunit CRK2 and a cyclin.</text>
</comment>
<dbReference type="CDD" id="cd20537">
    <property type="entry name" value="CYCLIN_CCNO-like_rpt2"/>
    <property type="match status" value="1"/>
</dbReference>
<name>A0ABP0SIQ5_9DINO</name>
<sequence>MPFPPARVARVSRTPPLFLEAETPRKLPRPTRRRVVEDEDRVGGNPQSSEPALCDAEATSCPGSLFGPLLPTVSLLESLAHLEVQDLLSAAAVCAAWRSVVASSELWSLTVPHLRLADRAIQKSRRSTRRSRGTVDRGILLGKERQEVALRTLDLERNNGNTSDGLLPSVLREVGFLHAVKRAQHLNFLRLIEVEVVPPRVFIATEYVPCDFSAWFRRVLPRLRLQAEIRAIFSQLLEAVAFLHDHGIFGRNLRPSNVLITCDGVVKLCDLCYGRGMDEPLRPYTPLEERVRDLSGREKCKLRYLAPEMILRKEVYGPAIDIWAVGCLLAEACLQDALFSADDEIGHLFQIFRLLGTPGPNHWPEAVCSKIFSVKFPQWPPFDFRRTVAGGPEAILLLQDLANRMDVYNKVSTLGRVLGASGIDLFSTLLRLDPAERCTASRALQCSFFQESRESRRRSRSRSEPQRRTRHKSQHSQDSQPVDDRELAWLGQLSQEMSSQSQATPATGLAQILAHFQLCTQSQRSFRIWRTEWPAVWTGLVREDLAWRPRSAPVSELAAKMNAQQVNFVVDMSRSLFLDEQLVNEHTLHLAVAYLQDFNSLPPPRGGPGLHGDLVALACLKMADSMNEVANEFFQRGRMESFTQIQGRWTAEEIMKAEVIIFHRLQSRLHRPTAGWFLHTSLAFGGFKDVRVKHVAKYINMLSLYDVDMQDHPAHLRAMASLLLAVYTCLASGPSSPAEDRGFWKQVRASGASIEALVPIFTRMCQLLTTQRFHWAAQGLDAVDRRYPEAPRCLPCHFSPNLADEFLQPLLRHVKSDRSLPSGAQCFAEV</sequence>
<evidence type="ECO:0000256" key="2">
    <source>
        <dbReference type="ARBA" id="ARBA00022840"/>
    </source>
</evidence>
<protein>
    <recommendedName>
        <fullName evidence="4">Cyclin-dependent kinase 2 homolog</fullName>
    </recommendedName>
    <alternativeName>
        <fullName evidence="5">Cell division control protein 2 homolog</fullName>
    </alternativeName>
    <alternativeName>
        <fullName evidence="6">cdc2-related kinase 2</fullName>
    </alternativeName>
</protein>
<evidence type="ECO:0000256" key="5">
    <source>
        <dbReference type="ARBA" id="ARBA00041902"/>
    </source>
</evidence>
<dbReference type="Gene3D" id="1.20.1280.50">
    <property type="match status" value="1"/>
</dbReference>
<keyword evidence="1" id="KW-0547">Nucleotide-binding</keyword>
<dbReference type="SUPFAM" id="SSF56112">
    <property type="entry name" value="Protein kinase-like (PK-like)"/>
    <property type="match status" value="1"/>
</dbReference>
<evidence type="ECO:0000313" key="10">
    <source>
        <dbReference type="EMBL" id="CAK9112266.1"/>
    </source>
</evidence>
<keyword evidence="2" id="KW-0067">ATP-binding</keyword>
<feature type="domain" description="Protein kinase" evidence="8">
    <location>
        <begin position="121"/>
        <end position="449"/>
    </location>
</feature>
<evidence type="ECO:0000259" key="8">
    <source>
        <dbReference type="PROSITE" id="PS50011"/>
    </source>
</evidence>
<feature type="domain" description="F-box" evidence="9">
    <location>
        <begin position="64"/>
        <end position="110"/>
    </location>
</feature>
<dbReference type="PANTHER" id="PTHR24056">
    <property type="entry name" value="CELL DIVISION PROTEIN KINASE"/>
    <property type="match status" value="1"/>
</dbReference>
<evidence type="ECO:0000256" key="1">
    <source>
        <dbReference type="ARBA" id="ARBA00022741"/>
    </source>
</evidence>
<dbReference type="InterPro" id="IPR011009">
    <property type="entry name" value="Kinase-like_dom_sf"/>
</dbReference>
<dbReference type="Proteomes" id="UP001642484">
    <property type="component" value="Unassembled WGS sequence"/>
</dbReference>
<dbReference type="InterPro" id="IPR001810">
    <property type="entry name" value="F-box_dom"/>
</dbReference>
<dbReference type="EMBL" id="CAXAMN010027694">
    <property type="protein sequence ID" value="CAK9112266.1"/>
    <property type="molecule type" value="Genomic_DNA"/>
</dbReference>
<accession>A0ABP0SIQ5</accession>
<evidence type="ECO:0000256" key="7">
    <source>
        <dbReference type="SAM" id="MobiDB-lite"/>
    </source>
</evidence>
<evidence type="ECO:0000256" key="6">
    <source>
        <dbReference type="ARBA" id="ARBA00042858"/>
    </source>
</evidence>
<dbReference type="PROSITE" id="PS50011">
    <property type="entry name" value="PROTEIN_KINASE_DOM"/>
    <property type="match status" value="1"/>
</dbReference>
<dbReference type="InterPro" id="IPR036047">
    <property type="entry name" value="F-box-like_dom_sf"/>
</dbReference>
<dbReference type="InterPro" id="IPR036915">
    <property type="entry name" value="Cyclin-like_sf"/>
</dbReference>
<proteinExistence type="predicted"/>
<feature type="region of interest" description="Disordered" evidence="7">
    <location>
        <begin position="455"/>
        <end position="482"/>
    </location>
</feature>
<dbReference type="PROSITE" id="PS50181">
    <property type="entry name" value="FBOX"/>
    <property type="match status" value="1"/>
</dbReference>
<dbReference type="Pfam" id="PF00646">
    <property type="entry name" value="F-box"/>
    <property type="match status" value="1"/>
</dbReference>
<organism evidence="10 11">
    <name type="scientific">Durusdinium trenchii</name>
    <dbReference type="NCBI Taxonomy" id="1381693"/>
    <lineage>
        <taxon>Eukaryota</taxon>
        <taxon>Sar</taxon>
        <taxon>Alveolata</taxon>
        <taxon>Dinophyceae</taxon>
        <taxon>Suessiales</taxon>
        <taxon>Symbiodiniaceae</taxon>
        <taxon>Durusdinium</taxon>
    </lineage>
</organism>